<evidence type="ECO:0000313" key="2">
    <source>
        <dbReference type="Proteomes" id="UP000239326"/>
    </source>
</evidence>
<dbReference type="AlphaFoldDB" id="A0A2S0N5Z6"/>
<dbReference type="InterPro" id="IPR002514">
    <property type="entry name" value="Transposase_8"/>
</dbReference>
<reference evidence="1 2" key="1">
    <citation type="submission" date="2018-03" db="EMBL/GenBank/DDBJ databases">
        <title>Genome sequencing of Simplicispira sp.</title>
        <authorList>
            <person name="Kim S.-J."/>
            <person name="Heo J."/>
            <person name="Kwon S.-W."/>
        </authorList>
    </citation>
    <scope>NUCLEOTIDE SEQUENCE [LARGE SCALE GENOMIC DNA]</scope>
    <source>
        <strain evidence="1 2">SC1-8</strain>
        <plasmid evidence="1 2">unnamed2</plasmid>
    </source>
</reference>
<dbReference type="EMBL" id="CP027671">
    <property type="protein sequence ID" value="AVO43560.1"/>
    <property type="molecule type" value="Genomic_DNA"/>
</dbReference>
<gene>
    <name evidence="1" type="ORF">C6571_19240</name>
</gene>
<organism evidence="1 2">
    <name type="scientific">Simplicispira suum</name>
    <dbReference type="NCBI Taxonomy" id="2109915"/>
    <lineage>
        <taxon>Bacteria</taxon>
        <taxon>Pseudomonadati</taxon>
        <taxon>Pseudomonadota</taxon>
        <taxon>Betaproteobacteria</taxon>
        <taxon>Burkholderiales</taxon>
        <taxon>Comamonadaceae</taxon>
        <taxon>Simplicispira</taxon>
    </lineage>
</organism>
<dbReference type="KEGG" id="simp:C6571_19240"/>
<protein>
    <submittedName>
        <fullName evidence="1">Uncharacterized protein</fullName>
    </submittedName>
</protein>
<sequence length="139" mass="15115">MEIMHTMASEAIAQRPKRRYYSPELKGQVVAQCQVRGASVAGVALAHGINANIVHRWLREQIAQRMPAVRNEFIALALKPTAVQQPAPAPAPKPANPSCDICVEVWRSAGTVTVTWPLEDAASCGGGLRLLRVQGRRAR</sequence>
<dbReference type="GO" id="GO:0003677">
    <property type="term" value="F:DNA binding"/>
    <property type="evidence" value="ECO:0007669"/>
    <property type="project" value="InterPro"/>
</dbReference>
<dbReference type="GO" id="GO:0004803">
    <property type="term" value="F:transposase activity"/>
    <property type="evidence" value="ECO:0007669"/>
    <property type="project" value="InterPro"/>
</dbReference>
<dbReference type="SUPFAM" id="SSF46689">
    <property type="entry name" value="Homeodomain-like"/>
    <property type="match status" value="1"/>
</dbReference>
<geneLocation type="plasmid" evidence="1 2">
    <name>unnamed2</name>
</geneLocation>
<proteinExistence type="predicted"/>
<accession>A0A2S0N5Z6</accession>
<dbReference type="OrthoDB" id="9800877at2"/>
<dbReference type="Proteomes" id="UP000239326">
    <property type="component" value="Plasmid unnamed2"/>
</dbReference>
<dbReference type="InterPro" id="IPR009057">
    <property type="entry name" value="Homeodomain-like_sf"/>
</dbReference>
<evidence type="ECO:0000313" key="1">
    <source>
        <dbReference type="EMBL" id="AVO43560.1"/>
    </source>
</evidence>
<name>A0A2S0N5Z6_9BURK</name>
<dbReference type="Pfam" id="PF01527">
    <property type="entry name" value="HTH_Tnp_1"/>
    <property type="match status" value="1"/>
</dbReference>
<dbReference type="RefSeq" id="WP_106448502.1">
    <property type="nucleotide sequence ID" value="NZ_CP027671.1"/>
</dbReference>
<dbReference type="GO" id="GO:0006313">
    <property type="term" value="P:DNA transposition"/>
    <property type="evidence" value="ECO:0007669"/>
    <property type="project" value="InterPro"/>
</dbReference>
<keyword evidence="1" id="KW-0614">Plasmid</keyword>
<keyword evidence="2" id="KW-1185">Reference proteome</keyword>